<keyword evidence="3 10" id="KW-0677">Repeat</keyword>
<keyword evidence="7 11" id="KW-0143">Chaperone</keyword>
<dbReference type="SUPFAM" id="SSF52540">
    <property type="entry name" value="P-loop containing nucleoside triphosphate hydrolases"/>
    <property type="match status" value="2"/>
</dbReference>
<dbReference type="SMART" id="SM00382">
    <property type="entry name" value="AAA"/>
    <property type="match status" value="2"/>
</dbReference>
<keyword evidence="14" id="KW-0378">Hydrolase</keyword>
<evidence type="ECO:0000313" key="15">
    <source>
        <dbReference type="Proteomes" id="UP000242869"/>
    </source>
</evidence>
<dbReference type="InterPro" id="IPR041546">
    <property type="entry name" value="ClpA/ClpB_AAA_lid"/>
</dbReference>
<dbReference type="PROSITE" id="PS51903">
    <property type="entry name" value="CLP_R"/>
    <property type="match status" value="1"/>
</dbReference>
<comment type="function">
    <text evidence="8">Part of a stress-induced multi-chaperone system, it is involved in the recovery of the cell from heat-induced damage, in cooperation with DnaK, DnaJ and GrpE. Acts before DnaK, in the processing of protein aggregates. Protein binding stimulates the ATPase activity; ATP hydrolysis unfolds the denatured protein aggregates, which probably helps expose new hydrophobic binding sites on the surface of ClpB-bound aggregates, contributing to the solubilization and refolding of denatured protein aggregates by DnaK.</text>
</comment>
<keyword evidence="15" id="KW-1185">Reference proteome</keyword>
<dbReference type="NCBIfam" id="TIGR03346">
    <property type="entry name" value="chaperone_ClpB"/>
    <property type="match status" value="1"/>
</dbReference>
<evidence type="ECO:0000256" key="12">
    <source>
        <dbReference type="RuleBase" id="RU362034"/>
    </source>
</evidence>
<comment type="subunit">
    <text evidence="12">Homohexamer; The oligomerization is ATP-dependent.</text>
</comment>
<feature type="domain" description="Clp R" evidence="13">
    <location>
        <begin position="3"/>
        <end position="146"/>
    </location>
</feature>
<evidence type="ECO:0000313" key="14">
    <source>
        <dbReference type="EMBL" id="SFN21988.1"/>
    </source>
</evidence>
<gene>
    <name evidence="12" type="primary">clpB</name>
    <name evidence="14" type="ORF">SAMN05660284_00888</name>
</gene>
<dbReference type="Proteomes" id="UP000242869">
    <property type="component" value="Unassembled WGS sequence"/>
</dbReference>
<organism evidence="14 15">
    <name type="scientific">Formivibrio citricus</name>
    <dbReference type="NCBI Taxonomy" id="83765"/>
    <lineage>
        <taxon>Bacteria</taxon>
        <taxon>Pseudomonadati</taxon>
        <taxon>Pseudomonadota</taxon>
        <taxon>Betaproteobacteria</taxon>
        <taxon>Neisseriales</taxon>
        <taxon>Chitinibacteraceae</taxon>
        <taxon>Formivibrio</taxon>
    </lineage>
</organism>
<dbReference type="InterPro" id="IPR019489">
    <property type="entry name" value="Clp_ATPase_C"/>
</dbReference>
<dbReference type="InterPro" id="IPR004176">
    <property type="entry name" value="Clp_R_N"/>
</dbReference>
<dbReference type="OrthoDB" id="9803641at2"/>
<dbReference type="InterPro" id="IPR027417">
    <property type="entry name" value="P-loop_NTPase"/>
</dbReference>
<evidence type="ECO:0000256" key="3">
    <source>
        <dbReference type="ARBA" id="ARBA00022737"/>
    </source>
</evidence>
<sequence length="858" mass="95227">MRFDKLTTKFQQAFADAQSLALAHDNAAIEPQHLLLALLNDTDSGAASLLSRAGVNVAPFKTVLELAIKRLPKVEGVDGEITVSRDLNNLLNLTDKAATKRGDQFISSDLFLLALTEDKGETGKLLKQHGGKPEAIAAAIEAVRGGASVDSADAEQKREALTKYCIDLTERARAGKLDPVIGRDDEIRRAVQVLQRRTKNNPVLIGEPGVGKTAIVEGLAQRIVNGEVPESLKHKKVLSLDLASLIAGAKYRGEFEERLKAVLNELAKDEGNNIVFIDELHTLVGAGKAEGAMDAGNMLKPALARGELHCIGATTLDEYRKYIEKDAALERRFQKVLVEEPNVEDTIAILRGLKEKYEIHHGVGITDPAIVAAAELSHRYITDRFLPDKAIDLIDEAASRIKMEIDSKPEVMDKLDRRLIQLKIEREAVKREKDEASQKRLALLEEEIARHEKEYSDLEEIWKAEKATVLGSQSVKEEIEKIRQQMDEARRKGDWQKASELQYGQLPQLEARLKAAEAGEAHETKLLRTQVGTEEIAEVVSRATGIPVSKMLRGEREKLLRMEDHIHQRVVGQDEAVRLVSDAIRRSRSGLSDPNRPYGSFLFLGPTGVGKTELCKALAEFLFDSEEHLIRIDMSEFMEKHSVSRLIGAPPGYVGYEEGGHLTEAVRRRPYSVILLDEVEKAHPDVFNVLLQVLDDGRLTDGQGHTVDFKNTVVVMTSNLGSEHIQAMAGSDYQLIKLQVMAEVKASFRPEFINRIDEVVVFHGLDQKHIRNIARIQLKRLESRLAQLEMGLHATDAALDQVAQAGFDPVYGARPLKRAIQSEIENPLAKMILNGEYLPKDIVKVDAQNGAIVFAKES</sequence>
<evidence type="ECO:0000256" key="11">
    <source>
        <dbReference type="RuleBase" id="RU004432"/>
    </source>
</evidence>
<dbReference type="FunFam" id="3.40.50.300:FF:000120">
    <property type="entry name" value="ATP-dependent chaperone ClpB"/>
    <property type="match status" value="1"/>
</dbReference>
<dbReference type="InterPro" id="IPR017730">
    <property type="entry name" value="Chaperonin_ClpB"/>
</dbReference>
<dbReference type="Pfam" id="PF10431">
    <property type="entry name" value="ClpB_D2-small"/>
    <property type="match status" value="1"/>
</dbReference>
<keyword evidence="12" id="KW-0346">Stress response</keyword>
<dbReference type="GO" id="GO:0016887">
    <property type="term" value="F:ATP hydrolysis activity"/>
    <property type="evidence" value="ECO:0007669"/>
    <property type="project" value="InterPro"/>
</dbReference>
<comment type="subunit">
    <text evidence="9">Homohexamer. The oligomerization is ATP-dependent.</text>
</comment>
<dbReference type="Gene3D" id="1.10.8.60">
    <property type="match status" value="1"/>
</dbReference>
<reference evidence="15" key="1">
    <citation type="submission" date="2016-10" db="EMBL/GenBank/DDBJ databases">
        <authorList>
            <person name="Varghese N."/>
            <person name="Submissions S."/>
        </authorList>
    </citation>
    <scope>NUCLEOTIDE SEQUENCE [LARGE SCALE GENOMIC DNA]</scope>
    <source>
        <strain evidence="15">DSM 6150</strain>
    </source>
</reference>
<evidence type="ECO:0000256" key="8">
    <source>
        <dbReference type="ARBA" id="ARBA00025613"/>
    </source>
</evidence>
<keyword evidence="14" id="KW-0645">Protease</keyword>
<dbReference type="GO" id="GO:0034605">
    <property type="term" value="P:cellular response to heat"/>
    <property type="evidence" value="ECO:0007669"/>
    <property type="project" value="TreeGrafter"/>
</dbReference>
<feature type="coiled-coil region" evidence="12">
    <location>
        <begin position="771"/>
        <end position="798"/>
    </location>
</feature>
<evidence type="ECO:0000256" key="5">
    <source>
        <dbReference type="ARBA" id="ARBA00022840"/>
    </source>
</evidence>
<evidence type="ECO:0000256" key="1">
    <source>
        <dbReference type="ARBA" id="ARBA00008675"/>
    </source>
</evidence>
<evidence type="ECO:0000256" key="9">
    <source>
        <dbReference type="ARBA" id="ARBA00026057"/>
    </source>
</evidence>
<protein>
    <recommendedName>
        <fullName evidence="2 12">Chaperone protein ClpB</fullName>
    </recommendedName>
</protein>
<keyword evidence="5 11" id="KW-0067">ATP-binding</keyword>
<dbReference type="CDD" id="cd00009">
    <property type="entry name" value="AAA"/>
    <property type="match status" value="1"/>
</dbReference>
<dbReference type="SMART" id="SM01086">
    <property type="entry name" value="ClpB_D2-small"/>
    <property type="match status" value="1"/>
</dbReference>
<dbReference type="FunFam" id="1.10.8.60:FF:000017">
    <property type="entry name" value="ATP-dependent chaperone ClpB"/>
    <property type="match status" value="1"/>
</dbReference>
<dbReference type="InterPro" id="IPR050130">
    <property type="entry name" value="ClpA_ClpB"/>
</dbReference>
<dbReference type="FunFam" id="3.40.50.300:FF:000010">
    <property type="entry name" value="Chaperone clpB 1, putative"/>
    <property type="match status" value="1"/>
</dbReference>
<feature type="coiled-coil region" evidence="12">
    <location>
        <begin position="412"/>
        <end position="492"/>
    </location>
</feature>
<keyword evidence="12" id="KW-0963">Cytoplasm</keyword>
<evidence type="ECO:0000256" key="7">
    <source>
        <dbReference type="ARBA" id="ARBA00023186"/>
    </source>
</evidence>
<evidence type="ECO:0000256" key="10">
    <source>
        <dbReference type="PROSITE-ProRule" id="PRU01251"/>
    </source>
</evidence>
<dbReference type="PANTHER" id="PTHR11638:SF18">
    <property type="entry name" value="HEAT SHOCK PROTEIN 104"/>
    <property type="match status" value="1"/>
</dbReference>
<dbReference type="GO" id="GO:0008233">
    <property type="term" value="F:peptidase activity"/>
    <property type="evidence" value="ECO:0007669"/>
    <property type="project" value="UniProtKB-KW"/>
</dbReference>
<comment type="subcellular location">
    <subcellularLocation>
        <location evidence="12">Cytoplasm</location>
    </subcellularLocation>
</comment>
<keyword evidence="4 11" id="KW-0547">Nucleotide-binding</keyword>
<dbReference type="GO" id="GO:0042026">
    <property type="term" value="P:protein refolding"/>
    <property type="evidence" value="ECO:0007669"/>
    <property type="project" value="UniProtKB-UniRule"/>
</dbReference>
<evidence type="ECO:0000256" key="2">
    <source>
        <dbReference type="ARBA" id="ARBA00017574"/>
    </source>
</evidence>
<keyword evidence="6 12" id="KW-0175">Coiled coil</keyword>
<accession>A0A1I4X7N6</accession>
<dbReference type="CDD" id="cd19499">
    <property type="entry name" value="RecA-like_ClpB_Hsp104-like"/>
    <property type="match status" value="1"/>
</dbReference>
<dbReference type="EMBL" id="FOVE01000005">
    <property type="protein sequence ID" value="SFN21988.1"/>
    <property type="molecule type" value="Genomic_DNA"/>
</dbReference>
<proteinExistence type="inferred from homology"/>
<evidence type="ECO:0000256" key="6">
    <source>
        <dbReference type="ARBA" id="ARBA00023054"/>
    </source>
</evidence>
<dbReference type="GO" id="GO:0006508">
    <property type="term" value="P:proteolysis"/>
    <property type="evidence" value="ECO:0007669"/>
    <property type="project" value="UniProtKB-KW"/>
</dbReference>
<dbReference type="InterPro" id="IPR001270">
    <property type="entry name" value="ClpA/B"/>
</dbReference>
<name>A0A1I4X7N6_9NEIS</name>
<dbReference type="Pfam" id="PF00004">
    <property type="entry name" value="AAA"/>
    <property type="match status" value="1"/>
</dbReference>
<comment type="similarity">
    <text evidence="1 11">Belongs to the ClpA/ClpB family.</text>
</comment>
<dbReference type="InterPro" id="IPR003959">
    <property type="entry name" value="ATPase_AAA_core"/>
</dbReference>
<dbReference type="GO" id="GO:0005524">
    <property type="term" value="F:ATP binding"/>
    <property type="evidence" value="ECO:0007669"/>
    <property type="project" value="UniProtKB-UniRule"/>
</dbReference>
<dbReference type="Gene3D" id="3.40.50.300">
    <property type="entry name" value="P-loop containing nucleotide triphosphate hydrolases"/>
    <property type="match status" value="3"/>
</dbReference>
<dbReference type="Pfam" id="PF17871">
    <property type="entry name" value="AAA_lid_9"/>
    <property type="match status" value="1"/>
</dbReference>
<dbReference type="InterPro" id="IPR028299">
    <property type="entry name" value="ClpA/B_CS2"/>
</dbReference>
<dbReference type="FunFam" id="3.40.50.300:FF:000025">
    <property type="entry name" value="ATP-dependent Clp protease subunit"/>
    <property type="match status" value="1"/>
</dbReference>
<dbReference type="PRINTS" id="PR00300">
    <property type="entry name" value="CLPPROTEASEA"/>
</dbReference>
<dbReference type="AlphaFoldDB" id="A0A1I4X7N6"/>
<dbReference type="InterPro" id="IPR003593">
    <property type="entry name" value="AAA+_ATPase"/>
</dbReference>
<dbReference type="STRING" id="83765.SAMN05660284_00888"/>
<dbReference type="Gene3D" id="1.10.1780.10">
    <property type="entry name" value="Clp, N-terminal domain"/>
    <property type="match status" value="1"/>
</dbReference>
<dbReference type="PROSITE" id="PS00871">
    <property type="entry name" value="CLPAB_2"/>
    <property type="match status" value="1"/>
</dbReference>
<dbReference type="Pfam" id="PF07724">
    <property type="entry name" value="AAA_2"/>
    <property type="match status" value="1"/>
</dbReference>
<evidence type="ECO:0000259" key="13">
    <source>
        <dbReference type="PROSITE" id="PS51903"/>
    </source>
</evidence>
<dbReference type="InterPro" id="IPR036628">
    <property type="entry name" value="Clp_N_dom_sf"/>
</dbReference>
<evidence type="ECO:0000256" key="4">
    <source>
        <dbReference type="ARBA" id="ARBA00022741"/>
    </source>
</evidence>
<dbReference type="InterPro" id="IPR018368">
    <property type="entry name" value="ClpA/B_CS1"/>
</dbReference>
<dbReference type="SUPFAM" id="SSF81923">
    <property type="entry name" value="Double Clp-N motif"/>
    <property type="match status" value="1"/>
</dbReference>
<dbReference type="Pfam" id="PF02861">
    <property type="entry name" value="Clp_N"/>
    <property type="match status" value="1"/>
</dbReference>
<dbReference type="RefSeq" id="WP_091191892.1">
    <property type="nucleotide sequence ID" value="NZ_FOVE01000005.1"/>
</dbReference>
<dbReference type="GO" id="GO:0005737">
    <property type="term" value="C:cytoplasm"/>
    <property type="evidence" value="ECO:0007669"/>
    <property type="project" value="UniProtKB-SubCell"/>
</dbReference>
<dbReference type="PROSITE" id="PS00870">
    <property type="entry name" value="CLPAB_1"/>
    <property type="match status" value="1"/>
</dbReference>
<dbReference type="PANTHER" id="PTHR11638">
    <property type="entry name" value="ATP-DEPENDENT CLP PROTEASE"/>
    <property type="match status" value="1"/>
</dbReference>